<evidence type="ECO:0000313" key="3">
    <source>
        <dbReference type="EMBL" id="SFQ63618.1"/>
    </source>
</evidence>
<feature type="compositionally biased region" description="Pro residues" evidence="1">
    <location>
        <begin position="20"/>
        <end position="41"/>
    </location>
</feature>
<organism evidence="3 4">
    <name type="scientific">Amycolatopsis arida</name>
    <dbReference type="NCBI Taxonomy" id="587909"/>
    <lineage>
        <taxon>Bacteria</taxon>
        <taxon>Bacillati</taxon>
        <taxon>Actinomycetota</taxon>
        <taxon>Actinomycetes</taxon>
        <taxon>Pseudonocardiales</taxon>
        <taxon>Pseudonocardiaceae</taxon>
        <taxon>Amycolatopsis</taxon>
    </lineage>
</organism>
<reference evidence="4" key="1">
    <citation type="submission" date="2016-10" db="EMBL/GenBank/DDBJ databases">
        <authorList>
            <person name="Varghese N."/>
            <person name="Submissions S."/>
        </authorList>
    </citation>
    <scope>NUCLEOTIDE SEQUENCE [LARGE SCALE GENOMIC DNA]</scope>
    <source>
        <strain evidence="4">CGMCC 4.5579</strain>
    </source>
</reference>
<proteinExistence type="predicted"/>
<dbReference type="RefSeq" id="WP_092535354.1">
    <property type="nucleotide sequence ID" value="NZ_FOWW01000011.1"/>
</dbReference>
<dbReference type="EMBL" id="FOWW01000011">
    <property type="protein sequence ID" value="SFQ63618.1"/>
    <property type="molecule type" value="Genomic_DNA"/>
</dbReference>
<evidence type="ECO:0000313" key="4">
    <source>
        <dbReference type="Proteomes" id="UP000198727"/>
    </source>
</evidence>
<evidence type="ECO:0000256" key="2">
    <source>
        <dbReference type="SAM" id="Phobius"/>
    </source>
</evidence>
<accession>A0A1I6A4M0</accession>
<protein>
    <submittedName>
        <fullName evidence="3">Uncharacterized protein</fullName>
    </submittedName>
</protein>
<feature type="transmembrane region" description="Helical" evidence="2">
    <location>
        <begin position="55"/>
        <end position="73"/>
    </location>
</feature>
<gene>
    <name evidence="3" type="ORF">SAMN05421810_11172</name>
</gene>
<dbReference type="Proteomes" id="UP000198727">
    <property type="component" value="Unassembled WGS sequence"/>
</dbReference>
<name>A0A1I6A4M0_9PSEU</name>
<keyword evidence="2" id="KW-0812">Transmembrane</keyword>
<feature type="compositionally biased region" description="Polar residues" evidence="1">
    <location>
        <begin position="234"/>
        <end position="243"/>
    </location>
</feature>
<keyword evidence="4" id="KW-1185">Reference proteome</keyword>
<dbReference type="AlphaFoldDB" id="A0A1I6A4M0"/>
<feature type="region of interest" description="Disordered" evidence="1">
    <location>
        <begin position="1"/>
        <end position="41"/>
    </location>
</feature>
<keyword evidence="2" id="KW-0472">Membrane</keyword>
<keyword evidence="2" id="KW-1133">Transmembrane helix</keyword>
<sequence>MPSGTRQPAYPAAPNQVTPPNQPPSLPPPGQPPPLPPGPPPRRAPRWLTWLGKKVLGWLIFVLLTVLALAWAYDHFFGSDGGGPTGTEGGGGRMETNNLMANDPYVQVRYIYTDIAQGKPDMVCDRFDPRARQQFARNMMGLDDCHQVAMALHERVEAGKATEYASSVGFNTPSALAPSVAAMAPGDTITIDSCEHAVEGGPALGVFVLTKLGHKNQWLVTEHRPGPTECPNASGPSPTSPGR</sequence>
<feature type="region of interest" description="Disordered" evidence="1">
    <location>
        <begin position="222"/>
        <end position="243"/>
    </location>
</feature>
<dbReference type="OrthoDB" id="5181787at2"/>
<evidence type="ECO:0000256" key="1">
    <source>
        <dbReference type="SAM" id="MobiDB-lite"/>
    </source>
</evidence>